<protein>
    <submittedName>
        <fullName evidence="2">Uncharacterized protein</fullName>
    </submittedName>
</protein>
<organism evidence="1 2">
    <name type="scientific">Heterorhabditis bacteriophora</name>
    <name type="common">Entomopathogenic nematode worm</name>
    <dbReference type="NCBI Taxonomy" id="37862"/>
    <lineage>
        <taxon>Eukaryota</taxon>
        <taxon>Metazoa</taxon>
        <taxon>Ecdysozoa</taxon>
        <taxon>Nematoda</taxon>
        <taxon>Chromadorea</taxon>
        <taxon>Rhabditida</taxon>
        <taxon>Rhabditina</taxon>
        <taxon>Rhabditomorpha</taxon>
        <taxon>Strongyloidea</taxon>
        <taxon>Heterorhabditidae</taxon>
        <taxon>Heterorhabditis</taxon>
    </lineage>
</organism>
<keyword evidence="1" id="KW-1185">Reference proteome</keyword>
<sequence length="39" mass="4742">MLQLDPDYRLWRHPTIMFLANYSQLVVTQRFSIFSILVQ</sequence>
<evidence type="ECO:0000313" key="1">
    <source>
        <dbReference type="Proteomes" id="UP000095283"/>
    </source>
</evidence>
<dbReference type="AlphaFoldDB" id="A0A1I7X9V6"/>
<accession>A0A1I7X9V6</accession>
<name>A0A1I7X9V6_HETBA</name>
<dbReference type="WBParaSite" id="Hba_14462">
    <property type="protein sequence ID" value="Hba_14462"/>
    <property type="gene ID" value="Hba_14462"/>
</dbReference>
<reference evidence="2" key="1">
    <citation type="submission" date="2016-11" db="UniProtKB">
        <authorList>
            <consortium name="WormBaseParasite"/>
        </authorList>
    </citation>
    <scope>IDENTIFICATION</scope>
</reference>
<evidence type="ECO:0000313" key="2">
    <source>
        <dbReference type="WBParaSite" id="Hba_14462"/>
    </source>
</evidence>
<proteinExistence type="predicted"/>
<dbReference type="Proteomes" id="UP000095283">
    <property type="component" value="Unplaced"/>
</dbReference>